<evidence type="ECO:0000256" key="3">
    <source>
        <dbReference type="ARBA" id="ARBA00022989"/>
    </source>
</evidence>
<feature type="transmembrane region" description="Helical" evidence="6">
    <location>
        <begin position="515"/>
        <end position="533"/>
    </location>
</feature>
<feature type="transmembrane region" description="Helical" evidence="6">
    <location>
        <begin position="454"/>
        <end position="475"/>
    </location>
</feature>
<keyword evidence="4 6" id="KW-0472">Membrane</keyword>
<feature type="transmembrane region" description="Helical" evidence="6">
    <location>
        <begin position="254"/>
        <end position="277"/>
    </location>
</feature>
<dbReference type="InterPro" id="IPR036259">
    <property type="entry name" value="MFS_trans_sf"/>
</dbReference>
<evidence type="ECO:0000256" key="4">
    <source>
        <dbReference type="ARBA" id="ARBA00023136"/>
    </source>
</evidence>
<evidence type="ECO:0000256" key="5">
    <source>
        <dbReference type="SAM" id="MobiDB-lite"/>
    </source>
</evidence>
<dbReference type="Gene3D" id="1.20.1250.20">
    <property type="entry name" value="MFS general substrate transporter like domains"/>
    <property type="match status" value="1"/>
</dbReference>
<feature type="compositionally biased region" description="Basic and acidic residues" evidence="5">
    <location>
        <begin position="654"/>
        <end position="671"/>
    </location>
</feature>
<dbReference type="PANTHER" id="PTHR24064">
    <property type="entry name" value="SOLUTE CARRIER FAMILY 22 MEMBER"/>
    <property type="match status" value="1"/>
</dbReference>
<keyword evidence="3 6" id="KW-1133">Transmembrane helix</keyword>
<dbReference type="GO" id="GO:0022857">
    <property type="term" value="F:transmembrane transporter activity"/>
    <property type="evidence" value="ECO:0007669"/>
    <property type="project" value="InterPro"/>
</dbReference>
<dbReference type="InterPro" id="IPR005828">
    <property type="entry name" value="MFS_sugar_transport-like"/>
</dbReference>
<dbReference type="EMBL" id="JAKLMC020000054">
    <property type="protein sequence ID" value="KAK5948085.1"/>
    <property type="molecule type" value="Genomic_DNA"/>
</dbReference>
<evidence type="ECO:0000256" key="2">
    <source>
        <dbReference type="ARBA" id="ARBA00022692"/>
    </source>
</evidence>
<evidence type="ECO:0000259" key="7">
    <source>
        <dbReference type="PROSITE" id="PS50850"/>
    </source>
</evidence>
<evidence type="ECO:0000256" key="1">
    <source>
        <dbReference type="ARBA" id="ARBA00004141"/>
    </source>
</evidence>
<sequence length="671" mass="75704">MADYGPAAPHGPDMSGQHPSMVNPQFDMSEDEARVFSRLLKPDDSYDENGVYWADMGWFKRARFVLSTDYAEYKREGASVWEMFKKDPLSPVSFYFRNMVLPGAGLGLEGYVLFSIGNLKPLFQKGFPACWGTKAGQGGACNDTWLAAIEYMEIVGIIFGQILVGVIGDWLGRRWGLIQDATIMFIGLLMLTAMWGVTLNGWIICYVWSLFFYGVGVGGEYPMTATSGMENAVGSGKVSTKEDRLHRGRKVTSAFLMQGWGQFFNQVLLILLLLIFHHGSGNPPYSEVAVQWTFRISFAIPAVGTLWLVYYRTYKMKSASKQLQLQKKKSNVTGYDTQSLKMTFTHFGGRVIATAGAWYMNDVFFYGNKLFQSEFISVVTKGSPSIMPGWLYNLINVGVSLCGYYLASFFIDNKLYGRKHMQTVGFMMDFILFVIPAFKLDYFTDPANIKGFQAMYFLSSFFNQFGPNSVTFIAAAEVYPTAVRATAHGFSAAVGKLGALTAAVLYNYIDTQTKFYVVPWFGLAGVVLSVVFLPDTTGLDLKEQERRWALIRAGRGHEYHGVAVHPKHLSWWERSRGLGKQYDADADYAQRVQEMRKEWEVLMQEKADEKSGPLDQNDWEDLEHEFSHEVQEYFKKTSKSPILAGQEKQVPLLDGKRESDSDDTINEKRVV</sequence>
<feature type="transmembrane region" description="Helical" evidence="6">
    <location>
        <begin position="487"/>
        <end position="508"/>
    </location>
</feature>
<comment type="caution">
    <text evidence="8">The sequence shown here is derived from an EMBL/GenBank/DDBJ whole genome shotgun (WGS) entry which is preliminary data.</text>
</comment>
<dbReference type="Pfam" id="PF00083">
    <property type="entry name" value="Sugar_tr"/>
    <property type="match status" value="2"/>
</dbReference>
<protein>
    <recommendedName>
        <fullName evidence="7">Major facilitator superfamily (MFS) profile domain-containing protein</fullName>
    </recommendedName>
</protein>
<comment type="subcellular location">
    <subcellularLocation>
        <location evidence="1">Membrane</location>
        <topology evidence="1">Multi-pass membrane protein</topology>
    </subcellularLocation>
</comment>
<feature type="transmembrane region" description="Helical" evidence="6">
    <location>
        <begin position="289"/>
        <end position="311"/>
    </location>
</feature>
<dbReference type="SUPFAM" id="SSF103473">
    <property type="entry name" value="MFS general substrate transporter"/>
    <property type="match status" value="1"/>
</dbReference>
<proteinExistence type="predicted"/>
<evidence type="ECO:0000313" key="9">
    <source>
        <dbReference type="Proteomes" id="UP001316803"/>
    </source>
</evidence>
<feature type="domain" description="Major facilitator superfamily (MFS) profile" evidence="7">
    <location>
        <begin position="98"/>
        <end position="537"/>
    </location>
</feature>
<evidence type="ECO:0000313" key="8">
    <source>
        <dbReference type="EMBL" id="KAK5948085.1"/>
    </source>
</evidence>
<reference evidence="8 9" key="1">
    <citation type="submission" date="2022-12" db="EMBL/GenBank/DDBJ databases">
        <title>Genomic features and morphological characterization of a novel Knufia sp. strain isolated from spacecraft assembly facility.</title>
        <authorList>
            <person name="Teixeira M."/>
            <person name="Chander A.M."/>
            <person name="Stajich J.E."/>
            <person name="Venkateswaran K."/>
        </authorList>
    </citation>
    <scope>NUCLEOTIDE SEQUENCE [LARGE SCALE GENOMIC DNA]</scope>
    <source>
        <strain evidence="8 9">FJI-L2-BK-P2</strain>
    </source>
</reference>
<evidence type="ECO:0000256" key="6">
    <source>
        <dbReference type="SAM" id="Phobius"/>
    </source>
</evidence>
<dbReference type="Proteomes" id="UP001316803">
    <property type="component" value="Unassembled WGS sequence"/>
</dbReference>
<dbReference type="PROSITE" id="PS50850">
    <property type="entry name" value="MFS"/>
    <property type="match status" value="1"/>
</dbReference>
<keyword evidence="9" id="KW-1185">Reference proteome</keyword>
<feature type="transmembrane region" description="Helical" evidence="6">
    <location>
        <begin position="151"/>
        <end position="171"/>
    </location>
</feature>
<dbReference type="AlphaFoldDB" id="A0AAN8E943"/>
<name>A0AAN8E943_9EURO</name>
<feature type="transmembrane region" description="Helical" evidence="6">
    <location>
        <begin position="390"/>
        <end position="411"/>
    </location>
</feature>
<feature type="region of interest" description="Disordered" evidence="5">
    <location>
        <begin position="1"/>
        <end position="23"/>
    </location>
</feature>
<keyword evidence="2 6" id="KW-0812">Transmembrane</keyword>
<organism evidence="8 9">
    <name type="scientific">Knufia fluminis</name>
    <dbReference type="NCBI Taxonomy" id="191047"/>
    <lineage>
        <taxon>Eukaryota</taxon>
        <taxon>Fungi</taxon>
        <taxon>Dikarya</taxon>
        <taxon>Ascomycota</taxon>
        <taxon>Pezizomycotina</taxon>
        <taxon>Eurotiomycetes</taxon>
        <taxon>Chaetothyriomycetidae</taxon>
        <taxon>Chaetothyriales</taxon>
        <taxon>Trichomeriaceae</taxon>
        <taxon>Knufia</taxon>
    </lineage>
</organism>
<feature type="transmembrane region" description="Helical" evidence="6">
    <location>
        <begin position="423"/>
        <end position="442"/>
    </location>
</feature>
<feature type="region of interest" description="Disordered" evidence="5">
    <location>
        <begin position="636"/>
        <end position="671"/>
    </location>
</feature>
<dbReference type="GO" id="GO:0016020">
    <property type="term" value="C:membrane"/>
    <property type="evidence" value="ECO:0007669"/>
    <property type="project" value="UniProtKB-SubCell"/>
</dbReference>
<accession>A0AAN8E943</accession>
<gene>
    <name evidence="8" type="ORF">OHC33_010927</name>
</gene>
<feature type="transmembrane region" description="Helical" evidence="6">
    <location>
        <begin position="183"/>
        <end position="204"/>
    </location>
</feature>
<dbReference type="InterPro" id="IPR020846">
    <property type="entry name" value="MFS_dom"/>
</dbReference>